<protein>
    <submittedName>
        <fullName evidence="7">Oxaloacetate decarboxylase, gamma chain</fullName>
    </submittedName>
</protein>
<dbReference type="Proteomes" id="UP000199394">
    <property type="component" value="Unassembled WGS sequence"/>
</dbReference>
<comment type="subcellular location">
    <subcellularLocation>
        <location evidence="1">Cell membrane</location>
    </subcellularLocation>
</comment>
<evidence type="ECO:0000313" key="7">
    <source>
        <dbReference type="EMBL" id="SEA34890.1"/>
    </source>
</evidence>
<name>A0A1H4AFZ9_9FIRM</name>
<keyword evidence="4 6" id="KW-1133">Transmembrane helix</keyword>
<keyword evidence="3 6" id="KW-0812">Transmembrane</keyword>
<dbReference type="GO" id="GO:0005886">
    <property type="term" value="C:plasma membrane"/>
    <property type="evidence" value="ECO:0007669"/>
    <property type="project" value="UniProtKB-SubCell"/>
</dbReference>
<proteinExistence type="predicted"/>
<sequence length="130" mass="13309">MSNTFVVLMGIGTVFVGLICIVFLCMAMSAVIRALEGQHREPGVPEAAVAVPGPVAPIPKRGELVAAISAALAEELGTDTPGFRIVSLKRLSPGGDPSRGELVAAISAALAEELGMDVSGLRITSLKKVS</sequence>
<keyword evidence="5 6" id="KW-0472">Membrane</keyword>
<accession>A0A1H4AFZ9</accession>
<evidence type="ECO:0000256" key="1">
    <source>
        <dbReference type="ARBA" id="ARBA00004236"/>
    </source>
</evidence>
<dbReference type="OrthoDB" id="1734534at2"/>
<dbReference type="RefSeq" id="WP_090306450.1">
    <property type="nucleotide sequence ID" value="NZ_FNRK01000008.1"/>
</dbReference>
<evidence type="ECO:0000256" key="4">
    <source>
        <dbReference type="ARBA" id="ARBA00022989"/>
    </source>
</evidence>
<dbReference type="EMBL" id="FNRK01000008">
    <property type="protein sequence ID" value="SEA34890.1"/>
    <property type="molecule type" value="Genomic_DNA"/>
</dbReference>
<evidence type="ECO:0000256" key="2">
    <source>
        <dbReference type="ARBA" id="ARBA00022475"/>
    </source>
</evidence>
<feature type="transmembrane region" description="Helical" evidence="6">
    <location>
        <begin position="6"/>
        <end position="32"/>
    </location>
</feature>
<evidence type="ECO:0000256" key="6">
    <source>
        <dbReference type="SAM" id="Phobius"/>
    </source>
</evidence>
<dbReference type="GO" id="GO:0036376">
    <property type="term" value="P:sodium ion export across plasma membrane"/>
    <property type="evidence" value="ECO:0007669"/>
    <property type="project" value="InterPro"/>
</dbReference>
<organism evidence="7 8">
    <name type="scientific">Eubacterium aggregans</name>
    <dbReference type="NCBI Taxonomy" id="81409"/>
    <lineage>
        <taxon>Bacteria</taxon>
        <taxon>Bacillati</taxon>
        <taxon>Bacillota</taxon>
        <taxon>Clostridia</taxon>
        <taxon>Eubacteriales</taxon>
        <taxon>Eubacteriaceae</taxon>
        <taxon>Eubacterium</taxon>
    </lineage>
</organism>
<dbReference type="GO" id="GO:0015081">
    <property type="term" value="F:sodium ion transmembrane transporter activity"/>
    <property type="evidence" value="ECO:0007669"/>
    <property type="project" value="InterPro"/>
</dbReference>
<dbReference type="Pfam" id="PF04277">
    <property type="entry name" value="OAD_gamma"/>
    <property type="match status" value="1"/>
</dbReference>
<evidence type="ECO:0000313" key="8">
    <source>
        <dbReference type="Proteomes" id="UP000199394"/>
    </source>
</evidence>
<keyword evidence="2" id="KW-1003">Cell membrane</keyword>
<reference evidence="7 8" key="1">
    <citation type="submission" date="2016-10" db="EMBL/GenBank/DDBJ databases">
        <authorList>
            <person name="de Groot N.N."/>
        </authorList>
    </citation>
    <scope>NUCLEOTIDE SEQUENCE [LARGE SCALE GENOMIC DNA]</scope>
    <source>
        <strain evidence="7 8">SR12</strain>
    </source>
</reference>
<evidence type="ECO:0000256" key="3">
    <source>
        <dbReference type="ARBA" id="ARBA00022692"/>
    </source>
</evidence>
<dbReference type="InterPro" id="IPR005899">
    <property type="entry name" value="Na_pump_deCOase"/>
</dbReference>
<gene>
    <name evidence="7" type="ORF">SAMN04515656_10859</name>
</gene>
<keyword evidence="8" id="KW-1185">Reference proteome</keyword>
<dbReference type="STRING" id="81409.SAMN04515656_10859"/>
<dbReference type="AlphaFoldDB" id="A0A1H4AFZ9"/>
<evidence type="ECO:0000256" key="5">
    <source>
        <dbReference type="ARBA" id="ARBA00023136"/>
    </source>
</evidence>